<sequence length="568" mass="63182">MIHSIRFFSLAACVLLAACSPDPDATPPEPAEQTISLEQAKPVTDTDRMMSEITELSSDEYGGREPMSEGEDLTLEFIETRLRDLGLEPLFGDSYRQPVDLVSIEADPATARMTFHLQGRDRLVTHEREMVVGTMRTVPESRVENSEVVFVGYGIVAPEYNWNDYADIDVRGKTVLILINDPGFATQDPDLFRGNAMTYYGRWTYKFEEAARQGAAAAVIIHDTAPAAYGWEVVRNSWTGPQFHMHRDNDNMDRVPIESWVQHEVAEEIVDAAGLELADLEQRALSPEFRAVPLGSTVDASVQNRIITRQSYNIGALLPGSERPEEAFLYTAHWDHIGTDPNAAEGEDAIYNGAVDNASGIAALLELARSFANLPRAPERSVAFLAVTAEESGLLGSAWYADNPPIPMHRTVAGVNMDSMHVYGPTHDVIVVGYGSSELEDILVEQAARQNRIVKPEEHPERGSYYRSDHFNFARKGVPMLYAESGSEHTELGPEYIQAKSSDYLKNRYHTPLDEVGDDWDLRGLAQDIELYFGIGLQVADGDAWPNWYEGNEFRAIRDHSLSAATAR</sequence>
<dbReference type="InterPro" id="IPR007484">
    <property type="entry name" value="Peptidase_M28"/>
</dbReference>
<reference evidence="10 11" key="1">
    <citation type="submission" date="2024-02" db="EMBL/GenBank/DDBJ databases">
        <title>A novel Wenzhouxiangellaceae bacterium, isolated from coastal sediments.</title>
        <authorList>
            <person name="Du Z.-J."/>
            <person name="Ye Y.-Q."/>
            <person name="Zhang X.-Y."/>
        </authorList>
    </citation>
    <scope>NUCLEOTIDE SEQUENCE [LARGE SCALE GENOMIC DNA]</scope>
    <source>
        <strain evidence="10 11">CH-27</strain>
    </source>
</reference>
<organism evidence="10 11">
    <name type="scientific">Elongatibacter sediminis</name>
    <dbReference type="NCBI Taxonomy" id="3119006"/>
    <lineage>
        <taxon>Bacteria</taxon>
        <taxon>Pseudomonadati</taxon>
        <taxon>Pseudomonadota</taxon>
        <taxon>Gammaproteobacteria</taxon>
        <taxon>Chromatiales</taxon>
        <taxon>Wenzhouxiangellaceae</taxon>
        <taxon>Elongatibacter</taxon>
    </lineage>
</organism>
<dbReference type="AlphaFoldDB" id="A0AAW9RCT4"/>
<dbReference type="Pfam" id="PF04389">
    <property type="entry name" value="Peptidase_M28"/>
    <property type="match status" value="1"/>
</dbReference>
<dbReference type="Proteomes" id="UP001359886">
    <property type="component" value="Unassembled WGS sequence"/>
</dbReference>
<dbReference type="EMBL" id="JAZHOG010000002">
    <property type="protein sequence ID" value="MEJ8566640.1"/>
    <property type="molecule type" value="Genomic_DNA"/>
</dbReference>
<accession>A0AAW9RCT4</accession>
<protein>
    <submittedName>
        <fullName evidence="10">M28 family metallopeptidase</fullName>
    </submittedName>
</protein>
<keyword evidence="5" id="KW-0378">Hydrolase</keyword>
<evidence type="ECO:0000259" key="9">
    <source>
        <dbReference type="Pfam" id="PF04389"/>
    </source>
</evidence>
<dbReference type="PANTHER" id="PTHR12147">
    <property type="entry name" value="METALLOPEPTIDASE M28 FAMILY MEMBER"/>
    <property type="match status" value="1"/>
</dbReference>
<keyword evidence="1" id="KW-0031">Aminopeptidase</keyword>
<evidence type="ECO:0000256" key="4">
    <source>
        <dbReference type="ARBA" id="ARBA00022729"/>
    </source>
</evidence>
<evidence type="ECO:0000256" key="1">
    <source>
        <dbReference type="ARBA" id="ARBA00022438"/>
    </source>
</evidence>
<dbReference type="SUPFAM" id="SSF52025">
    <property type="entry name" value="PA domain"/>
    <property type="match status" value="1"/>
</dbReference>
<gene>
    <name evidence="10" type="ORF">V3330_03280</name>
</gene>
<dbReference type="PANTHER" id="PTHR12147:SF56">
    <property type="entry name" value="AMINOPEPTIDASE YDR415C-RELATED"/>
    <property type="match status" value="1"/>
</dbReference>
<dbReference type="GO" id="GO:0046872">
    <property type="term" value="F:metal ion binding"/>
    <property type="evidence" value="ECO:0007669"/>
    <property type="project" value="UniProtKB-KW"/>
</dbReference>
<evidence type="ECO:0000256" key="3">
    <source>
        <dbReference type="ARBA" id="ARBA00022723"/>
    </source>
</evidence>
<feature type="signal peptide" evidence="8">
    <location>
        <begin position="1"/>
        <end position="25"/>
    </location>
</feature>
<feature type="chain" id="PRO_5043768424" evidence="8">
    <location>
        <begin position="26"/>
        <end position="568"/>
    </location>
</feature>
<dbReference type="CDD" id="cd05660">
    <property type="entry name" value="M28_like_PA"/>
    <property type="match status" value="1"/>
</dbReference>
<evidence type="ECO:0000256" key="2">
    <source>
        <dbReference type="ARBA" id="ARBA00022670"/>
    </source>
</evidence>
<evidence type="ECO:0000256" key="6">
    <source>
        <dbReference type="ARBA" id="ARBA00022833"/>
    </source>
</evidence>
<keyword evidence="2" id="KW-0645">Protease</keyword>
<comment type="caution">
    <text evidence="10">The sequence shown here is derived from an EMBL/GenBank/DDBJ whole genome shotgun (WGS) entry which is preliminary data.</text>
</comment>
<dbReference type="GO" id="GO:0004177">
    <property type="term" value="F:aminopeptidase activity"/>
    <property type="evidence" value="ECO:0007669"/>
    <property type="project" value="UniProtKB-KW"/>
</dbReference>
<name>A0AAW9RCT4_9GAMM</name>
<dbReference type="CDD" id="cd04821">
    <property type="entry name" value="PA_M28_1_2"/>
    <property type="match status" value="1"/>
</dbReference>
<proteinExistence type="predicted"/>
<dbReference type="GO" id="GO:0006508">
    <property type="term" value="P:proteolysis"/>
    <property type="evidence" value="ECO:0007669"/>
    <property type="project" value="UniProtKB-KW"/>
</dbReference>
<dbReference type="GO" id="GO:0008235">
    <property type="term" value="F:metalloexopeptidase activity"/>
    <property type="evidence" value="ECO:0007669"/>
    <property type="project" value="InterPro"/>
</dbReference>
<keyword evidence="4 8" id="KW-0732">Signal</keyword>
<keyword evidence="3" id="KW-0479">Metal-binding</keyword>
<dbReference type="InterPro" id="IPR045175">
    <property type="entry name" value="M28_fam"/>
</dbReference>
<evidence type="ECO:0000313" key="10">
    <source>
        <dbReference type="EMBL" id="MEJ8566640.1"/>
    </source>
</evidence>
<evidence type="ECO:0000256" key="8">
    <source>
        <dbReference type="SAM" id="SignalP"/>
    </source>
</evidence>
<evidence type="ECO:0000256" key="7">
    <source>
        <dbReference type="SAM" id="MobiDB-lite"/>
    </source>
</evidence>
<keyword evidence="11" id="KW-1185">Reference proteome</keyword>
<dbReference type="RefSeq" id="WP_354693963.1">
    <property type="nucleotide sequence ID" value="NZ_JAZHOG010000002.1"/>
</dbReference>
<dbReference type="PROSITE" id="PS51257">
    <property type="entry name" value="PROKAR_LIPOPROTEIN"/>
    <property type="match status" value="1"/>
</dbReference>
<feature type="domain" description="Peptidase M28" evidence="9">
    <location>
        <begin position="313"/>
        <end position="517"/>
    </location>
</feature>
<feature type="region of interest" description="Disordered" evidence="7">
    <location>
        <begin position="24"/>
        <end position="44"/>
    </location>
</feature>
<keyword evidence="6" id="KW-0862">Zinc</keyword>
<dbReference type="SUPFAM" id="SSF53187">
    <property type="entry name" value="Zn-dependent exopeptidases"/>
    <property type="match status" value="1"/>
</dbReference>
<dbReference type="InterPro" id="IPR046450">
    <property type="entry name" value="PA_dom_sf"/>
</dbReference>
<dbReference type="Gene3D" id="3.50.30.30">
    <property type="match status" value="1"/>
</dbReference>
<evidence type="ECO:0000256" key="5">
    <source>
        <dbReference type="ARBA" id="ARBA00022801"/>
    </source>
</evidence>
<dbReference type="Gene3D" id="3.40.630.10">
    <property type="entry name" value="Zn peptidases"/>
    <property type="match status" value="1"/>
</dbReference>
<evidence type="ECO:0000313" key="11">
    <source>
        <dbReference type="Proteomes" id="UP001359886"/>
    </source>
</evidence>